<gene>
    <name evidence="2" type="ORF">F5544_04825</name>
</gene>
<dbReference type="Proteomes" id="UP000503540">
    <property type="component" value="Chromosome"/>
</dbReference>
<dbReference type="KEGG" id="nah:F5544_04825"/>
<dbReference type="RefSeq" id="WP_167472056.1">
    <property type="nucleotide sequence ID" value="NZ_CP046172.1"/>
</dbReference>
<feature type="signal peptide" evidence="1">
    <location>
        <begin position="1"/>
        <end position="20"/>
    </location>
</feature>
<feature type="chain" id="PRO_5038480331" description="DUF2190 family protein" evidence="1">
    <location>
        <begin position="21"/>
        <end position="136"/>
    </location>
</feature>
<proteinExistence type="predicted"/>
<evidence type="ECO:0000256" key="1">
    <source>
        <dbReference type="SAM" id="SignalP"/>
    </source>
</evidence>
<reference evidence="2 3" key="1">
    <citation type="journal article" date="2019" name="ACS Chem. Biol.">
        <title>Identification and Mobilization of a Cryptic Antibiotic Biosynthesis Gene Locus from a Human-Pathogenic Nocardia Isolate.</title>
        <authorList>
            <person name="Herisse M."/>
            <person name="Ishida K."/>
            <person name="Porter J.L."/>
            <person name="Howden B."/>
            <person name="Hertweck C."/>
            <person name="Stinear T.P."/>
            <person name="Pidot S.J."/>
        </authorList>
    </citation>
    <scope>NUCLEOTIDE SEQUENCE [LARGE SCALE GENOMIC DNA]</scope>
    <source>
        <strain evidence="2 3">AUSMDU00012717</strain>
    </source>
</reference>
<accession>A0A6G9Y6K9</accession>
<protein>
    <recommendedName>
        <fullName evidence="4">DUF2190 family protein</fullName>
    </recommendedName>
</protein>
<dbReference type="AlphaFoldDB" id="A0A6G9Y6K9"/>
<keyword evidence="3" id="KW-1185">Reference proteome</keyword>
<name>A0A6G9Y6K9_9NOCA</name>
<dbReference type="EMBL" id="CP046172">
    <property type="protein sequence ID" value="QIS08878.1"/>
    <property type="molecule type" value="Genomic_DNA"/>
</dbReference>
<evidence type="ECO:0000313" key="2">
    <source>
        <dbReference type="EMBL" id="QIS08878.1"/>
    </source>
</evidence>
<organism evidence="2 3">
    <name type="scientific">Nocardia arthritidis</name>
    <dbReference type="NCBI Taxonomy" id="228602"/>
    <lineage>
        <taxon>Bacteria</taxon>
        <taxon>Bacillati</taxon>
        <taxon>Actinomycetota</taxon>
        <taxon>Actinomycetes</taxon>
        <taxon>Mycobacteriales</taxon>
        <taxon>Nocardiaceae</taxon>
        <taxon>Nocardia</taxon>
    </lineage>
</organism>
<evidence type="ECO:0000313" key="3">
    <source>
        <dbReference type="Proteomes" id="UP000503540"/>
    </source>
</evidence>
<keyword evidence="1" id="KW-0732">Signal</keyword>
<sequence length="136" mass="13715">MRIRIAVAGLGIAAAGAAIATGIGAGDAAAFTPVIATDRMTVGVLLDHNETVVLNNSPIVGMLDDPVTNGGVFYIDRASVYHHEGVVIDGVTYTDDISFAGVVGEAAAAPNGHIGIGLTDPAKNDGANYAVTQSLR</sequence>
<evidence type="ECO:0008006" key="4">
    <source>
        <dbReference type="Google" id="ProtNLM"/>
    </source>
</evidence>